<dbReference type="Gene3D" id="2.60.120.330">
    <property type="entry name" value="B-lactam Antibiotic, Isopenicillin N Synthase, Chain"/>
    <property type="match status" value="1"/>
</dbReference>
<comment type="caution">
    <text evidence="1">The sequence shown here is derived from an EMBL/GenBank/DDBJ whole genome shotgun (WGS) entry which is preliminary data.</text>
</comment>
<organism evidence="1 2">
    <name type="scientific">Perilla frutescens var. hirtella</name>
    <name type="common">Perilla citriodora</name>
    <name type="synonym">Perilla setoyensis</name>
    <dbReference type="NCBI Taxonomy" id="608512"/>
    <lineage>
        <taxon>Eukaryota</taxon>
        <taxon>Viridiplantae</taxon>
        <taxon>Streptophyta</taxon>
        <taxon>Embryophyta</taxon>
        <taxon>Tracheophyta</taxon>
        <taxon>Spermatophyta</taxon>
        <taxon>Magnoliopsida</taxon>
        <taxon>eudicotyledons</taxon>
        <taxon>Gunneridae</taxon>
        <taxon>Pentapetalae</taxon>
        <taxon>asterids</taxon>
        <taxon>lamiids</taxon>
        <taxon>Lamiales</taxon>
        <taxon>Lamiaceae</taxon>
        <taxon>Nepetoideae</taxon>
        <taxon>Elsholtzieae</taxon>
        <taxon>Perilla</taxon>
    </lineage>
</organism>
<evidence type="ECO:0000313" key="1">
    <source>
        <dbReference type="EMBL" id="KAH6757154.1"/>
    </source>
</evidence>
<dbReference type="PANTHER" id="PTHR34945:SF4">
    <property type="entry name" value="2-OXOGLUTARATE (2OG) AND FE(II)-DEPENDENT OXYGENASE SUPERFAMILY PROTEIN"/>
    <property type="match status" value="1"/>
</dbReference>
<evidence type="ECO:0000313" key="2">
    <source>
        <dbReference type="Proteomes" id="UP001190926"/>
    </source>
</evidence>
<reference evidence="1 2" key="1">
    <citation type="journal article" date="2021" name="Nat. Commun.">
        <title>Incipient diploidization of the medicinal plant Perilla within 10,000 years.</title>
        <authorList>
            <person name="Zhang Y."/>
            <person name="Shen Q."/>
            <person name="Leng L."/>
            <person name="Zhang D."/>
            <person name="Chen S."/>
            <person name="Shi Y."/>
            <person name="Ning Z."/>
            <person name="Chen S."/>
        </authorList>
    </citation>
    <scope>NUCLEOTIDE SEQUENCE [LARGE SCALE GENOMIC DNA]</scope>
    <source>
        <strain evidence="2">cv. PC099</strain>
    </source>
</reference>
<dbReference type="EMBL" id="SDAM02029495">
    <property type="protein sequence ID" value="KAH6757154.1"/>
    <property type="molecule type" value="Genomic_DNA"/>
</dbReference>
<dbReference type="InterPro" id="IPR027443">
    <property type="entry name" value="IPNS-like_sf"/>
</dbReference>
<gene>
    <name evidence="1" type="ORF">C2S53_014794</name>
</gene>
<dbReference type="PANTHER" id="PTHR34945">
    <property type="entry name" value="2-OXOGLUTARATE (2OG) AND FE(II)-DEPENDENT OXYGENASE SUPERFAMILY PROTEIN"/>
    <property type="match status" value="1"/>
</dbReference>
<keyword evidence="2" id="KW-1185">Reference proteome</keyword>
<dbReference type="Proteomes" id="UP001190926">
    <property type="component" value="Unassembled WGS sequence"/>
</dbReference>
<protein>
    <submittedName>
        <fullName evidence="1">Uncharacterized protein</fullName>
    </submittedName>
</protein>
<dbReference type="SUPFAM" id="SSF51197">
    <property type="entry name" value="Clavaminate synthase-like"/>
    <property type="match status" value="1"/>
</dbReference>
<dbReference type="AlphaFoldDB" id="A0AAD4IQS4"/>
<sequence length="329" mass="37321">MADWIPPPPLPSPIPTARGVRSAADPILSELLDRSVQIPELQLPRHVAARSKPDEISYESIVMREDESVQRFLRSVREFGVVRIRDHGIPTEELRFALDNSDRIFWLAVECCTSYGDHEKIVWGGADHRMAQEAAAAIGQRNYQIFRQKMENASIKLEAIARELAKAIIAQSNKKQYKETIQFGESKFSIYRYHRANINDRNSSAIGETSQESGPYALSLHLFLDSSQFCLESGLGLLSFETNPDTLVVTMGKELEEWSLGEIKSAEGKLRFQPFLHTNKPSFSLQQKWEFSKLKNAVAESDKAISLSDQILFILIIALFYKSFSYIFS</sequence>
<accession>A0AAD4IQS4</accession>
<name>A0AAD4IQS4_PERFH</name>
<proteinExistence type="predicted"/>